<evidence type="ECO:0000256" key="2">
    <source>
        <dbReference type="ARBA" id="ARBA00022618"/>
    </source>
</evidence>
<comment type="function">
    <text evidence="8 10">Involved in cell wall formation. Catalyzes the final step in the synthesis of UDP-N-acetylmuramoyl-pentapeptide, the precursor of murein.</text>
</comment>
<feature type="binding site" evidence="7">
    <location>
        <position position="453"/>
    </location>
    <ligand>
        <name>meso-2,6-diaminopimelate</name>
        <dbReference type="ChEBI" id="CHEBI:57791"/>
    </ligand>
</feature>
<dbReference type="Pfam" id="PF01225">
    <property type="entry name" value="Mur_ligase"/>
    <property type="match status" value="2"/>
</dbReference>
<feature type="binding site" evidence="7">
    <location>
        <begin position="108"/>
        <end position="114"/>
    </location>
    <ligand>
        <name>ATP</name>
        <dbReference type="ChEBI" id="CHEBI:30616"/>
    </ligand>
</feature>
<keyword evidence="8" id="KW-0963">Cytoplasm</keyword>
<feature type="binding site" evidence="7">
    <location>
        <position position="381"/>
    </location>
    <ligand>
        <name>meso-2,6-diaminopimelate</name>
        <dbReference type="ChEBI" id="CHEBI:57791"/>
    </ligand>
</feature>
<dbReference type="InterPro" id="IPR036615">
    <property type="entry name" value="Mur_ligase_C_dom_sf"/>
</dbReference>
<reference evidence="14" key="1">
    <citation type="submission" date="2021-08" db="EMBL/GenBank/DDBJ databases">
        <title>Hoeflea bacterium WL0058 sp. nov., isolated from the sediment.</title>
        <authorList>
            <person name="Wang L."/>
            <person name="Zhang D."/>
        </authorList>
    </citation>
    <scope>NUCLEOTIDE SEQUENCE</scope>
    <source>
        <strain evidence="14">WL0058</strain>
    </source>
</reference>
<comment type="caution">
    <text evidence="14">The sequence shown here is derived from an EMBL/GenBank/DDBJ whole genome shotgun (WGS) entry which is preliminary data.</text>
</comment>
<feature type="binding site" evidence="7">
    <location>
        <begin position="150"/>
        <end position="151"/>
    </location>
    <ligand>
        <name>UDP-N-acetyl-alpha-D-muramoyl-L-alanyl-D-glutamate</name>
        <dbReference type="ChEBI" id="CHEBI:83900"/>
    </ligand>
</feature>
<feature type="domain" description="Mur ligase central" evidence="13">
    <location>
        <begin position="106"/>
        <end position="309"/>
    </location>
</feature>
<feature type="domain" description="Mur ligase central" evidence="13">
    <location>
        <begin position="596"/>
        <end position="786"/>
    </location>
</feature>
<keyword evidence="5 8" id="KW-0131">Cell cycle</keyword>
<evidence type="ECO:0000259" key="13">
    <source>
        <dbReference type="Pfam" id="PF08245"/>
    </source>
</evidence>
<keyword evidence="3 8" id="KW-0133">Cell shape</keyword>
<feature type="domain" description="Mur ligase N-terminal catalytic" evidence="11">
    <location>
        <begin position="23"/>
        <end position="96"/>
    </location>
</feature>
<keyword evidence="15" id="KW-1185">Reference proteome</keyword>
<dbReference type="GO" id="GO:0051301">
    <property type="term" value="P:cell division"/>
    <property type="evidence" value="ECO:0007669"/>
    <property type="project" value="UniProtKB-KW"/>
</dbReference>
<dbReference type="GO" id="GO:0005737">
    <property type="term" value="C:cytoplasm"/>
    <property type="evidence" value="ECO:0007669"/>
    <property type="project" value="UniProtKB-SubCell"/>
</dbReference>
<comment type="function">
    <text evidence="7">Catalyzes the addition of meso-diaminopimelic acid to the nucleotide precursor UDP-N-acetylmuramoyl-L-alanyl-D-glutamate (UMAG) in the biosynthesis of bacterial cell-wall peptidoglycan.</text>
</comment>
<organism evidence="14 15">
    <name type="scientific">Flavimaribacter sediminis</name>
    <dbReference type="NCBI Taxonomy" id="2865987"/>
    <lineage>
        <taxon>Bacteria</taxon>
        <taxon>Pseudomonadati</taxon>
        <taxon>Pseudomonadota</taxon>
        <taxon>Alphaproteobacteria</taxon>
        <taxon>Hyphomicrobiales</taxon>
        <taxon>Rhizobiaceae</taxon>
        <taxon>Flavimaribacter</taxon>
    </lineage>
</organism>
<feature type="binding site" evidence="7">
    <location>
        <position position="29"/>
    </location>
    <ligand>
        <name>UDP-N-acetyl-alpha-D-muramoyl-L-alanyl-D-glutamate</name>
        <dbReference type="ChEBI" id="CHEBI:83900"/>
    </ligand>
</feature>
<comment type="subcellular location">
    <subcellularLocation>
        <location evidence="8 9">Cytoplasm</location>
    </subcellularLocation>
</comment>
<feature type="modified residue" description="N6-carboxylysine" evidence="7">
    <location>
        <position position="217"/>
    </location>
</feature>
<comment type="catalytic activity">
    <reaction evidence="7">
        <text>UDP-N-acetyl-alpha-D-muramoyl-L-alanyl-D-glutamate + meso-2,6-diaminopimelate + ATP = UDP-N-acetyl-alpha-D-muramoyl-L-alanyl-gamma-D-glutamyl-meso-2,6-diaminopimelate + ADP + phosphate + H(+)</text>
        <dbReference type="Rhea" id="RHEA:23676"/>
        <dbReference type="ChEBI" id="CHEBI:15378"/>
        <dbReference type="ChEBI" id="CHEBI:30616"/>
        <dbReference type="ChEBI" id="CHEBI:43474"/>
        <dbReference type="ChEBI" id="CHEBI:57791"/>
        <dbReference type="ChEBI" id="CHEBI:83900"/>
        <dbReference type="ChEBI" id="CHEBI:83905"/>
        <dbReference type="ChEBI" id="CHEBI:456216"/>
        <dbReference type="EC" id="6.3.2.13"/>
    </reaction>
</comment>
<comment type="similarity">
    <text evidence="1 7">Belongs to the MurCDEF family. MurE subfamily.</text>
</comment>
<dbReference type="GO" id="GO:0047480">
    <property type="term" value="F:UDP-N-acetylmuramoyl-tripeptide-D-alanyl-D-alanine ligase activity"/>
    <property type="evidence" value="ECO:0007669"/>
    <property type="project" value="UniProtKB-UniRule"/>
</dbReference>
<accession>A0AAE2ZJF6</accession>
<comment type="similarity">
    <text evidence="8">Belongs to the MurCDEF family. MurF subfamily.</text>
</comment>
<keyword evidence="8" id="KW-0547">Nucleotide-binding</keyword>
<feature type="binding site" evidence="8">
    <location>
        <begin position="598"/>
        <end position="604"/>
    </location>
    <ligand>
        <name>ATP</name>
        <dbReference type="ChEBI" id="CHEBI:30616"/>
    </ligand>
</feature>
<evidence type="ECO:0000313" key="15">
    <source>
        <dbReference type="Proteomes" id="UP001196509"/>
    </source>
</evidence>
<dbReference type="NCBIfam" id="NF010693">
    <property type="entry name" value="PRK14093.1"/>
    <property type="match status" value="1"/>
</dbReference>
<feature type="binding site" evidence="7">
    <location>
        <position position="457"/>
    </location>
    <ligand>
        <name>meso-2,6-diaminopimelate</name>
        <dbReference type="ChEBI" id="CHEBI:57791"/>
    </ligand>
</feature>
<gene>
    <name evidence="7" type="primary">murE</name>
    <name evidence="8" type="synonym">murF</name>
    <name evidence="14" type="ORF">K1W69_01050</name>
</gene>
<dbReference type="NCBIfam" id="TIGR01143">
    <property type="entry name" value="murF"/>
    <property type="match status" value="1"/>
</dbReference>
<proteinExistence type="inferred from homology"/>
<dbReference type="Gene3D" id="3.40.1390.10">
    <property type="entry name" value="MurE/MurF, N-terminal domain"/>
    <property type="match status" value="2"/>
</dbReference>
<keyword evidence="4 8" id="KW-0573">Peptidoglycan synthesis</keyword>
<evidence type="ECO:0000256" key="3">
    <source>
        <dbReference type="ARBA" id="ARBA00022960"/>
    </source>
</evidence>
<dbReference type="InterPro" id="IPR036565">
    <property type="entry name" value="Mur-like_cat_sf"/>
</dbReference>
<comment type="PTM">
    <text evidence="7">Carboxylation is probably crucial for Mg(2+) binding and, consequently, for the gamma-phosphate positioning of ATP.</text>
</comment>
<dbReference type="Proteomes" id="UP001196509">
    <property type="component" value="Unassembled WGS sequence"/>
</dbReference>
<dbReference type="Pfam" id="PF02875">
    <property type="entry name" value="Mur_ligase_C"/>
    <property type="match status" value="2"/>
</dbReference>
<evidence type="ECO:0000256" key="4">
    <source>
        <dbReference type="ARBA" id="ARBA00022984"/>
    </source>
</evidence>
<dbReference type="SUPFAM" id="SSF63418">
    <property type="entry name" value="MurE/MurF N-terminal domain"/>
    <property type="match status" value="2"/>
</dbReference>
<dbReference type="InterPro" id="IPR013221">
    <property type="entry name" value="Mur_ligase_cen"/>
</dbReference>
<evidence type="ECO:0000256" key="6">
    <source>
        <dbReference type="ARBA" id="ARBA00023316"/>
    </source>
</evidence>
<dbReference type="EMBL" id="JAICBX010000001">
    <property type="protein sequence ID" value="MBW8635757.1"/>
    <property type="molecule type" value="Genomic_DNA"/>
</dbReference>
<dbReference type="NCBIfam" id="NF001126">
    <property type="entry name" value="PRK00139.1-4"/>
    <property type="match status" value="1"/>
</dbReference>
<dbReference type="HAMAP" id="MF_00208">
    <property type="entry name" value="MurE"/>
    <property type="match status" value="1"/>
</dbReference>
<dbReference type="NCBIfam" id="NF001124">
    <property type="entry name" value="PRK00139.1-2"/>
    <property type="match status" value="1"/>
</dbReference>
<feature type="domain" description="Mur ligase C-terminal" evidence="12">
    <location>
        <begin position="820"/>
        <end position="935"/>
    </location>
</feature>
<dbReference type="PANTHER" id="PTHR23135:SF4">
    <property type="entry name" value="UDP-N-ACETYLMURAMOYL-L-ALANYL-D-GLUTAMATE--2,6-DIAMINOPIMELATE LIGASE MURE HOMOLOG, CHLOROPLASTIC"/>
    <property type="match status" value="1"/>
</dbReference>
<feature type="domain" description="Mur ligase N-terminal catalytic" evidence="11">
    <location>
        <begin position="510"/>
        <end position="584"/>
    </location>
</feature>
<evidence type="ECO:0000259" key="11">
    <source>
        <dbReference type="Pfam" id="PF01225"/>
    </source>
</evidence>
<dbReference type="InterPro" id="IPR005761">
    <property type="entry name" value="UDP-N-AcMur-Glu-dNH2Pim_ligase"/>
</dbReference>
<comment type="pathway">
    <text evidence="8 9">Cell wall biogenesis; peptidoglycan biosynthesis.</text>
</comment>
<dbReference type="RefSeq" id="WP_220226478.1">
    <property type="nucleotide sequence ID" value="NZ_JAICBX010000001.1"/>
</dbReference>
<dbReference type="AlphaFoldDB" id="A0AAE2ZJF6"/>
<dbReference type="GO" id="GO:0009252">
    <property type="term" value="P:peptidoglycan biosynthetic process"/>
    <property type="evidence" value="ECO:0007669"/>
    <property type="project" value="UniProtKB-UniRule"/>
</dbReference>
<dbReference type="Gene3D" id="3.40.1190.10">
    <property type="entry name" value="Mur-like, catalytic domain"/>
    <property type="match status" value="2"/>
</dbReference>
<evidence type="ECO:0000313" key="14">
    <source>
        <dbReference type="EMBL" id="MBW8635757.1"/>
    </source>
</evidence>
<dbReference type="GO" id="GO:0008765">
    <property type="term" value="F:UDP-N-acetylmuramoylalanyl-D-glutamate-2,6-diaminopimelate ligase activity"/>
    <property type="evidence" value="ECO:0007669"/>
    <property type="project" value="UniProtKB-UniRule"/>
</dbReference>
<feature type="binding site" evidence="7">
    <location>
        <position position="177"/>
    </location>
    <ligand>
        <name>UDP-N-acetyl-alpha-D-muramoyl-L-alanyl-D-glutamate</name>
        <dbReference type="ChEBI" id="CHEBI:83900"/>
    </ligand>
</feature>
<comment type="caution">
    <text evidence="7">Lacks conserved residue(s) required for the propagation of feature annotation.</text>
</comment>
<keyword evidence="8" id="KW-0067">ATP-binding</keyword>
<dbReference type="InterPro" id="IPR035911">
    <property type="entry name" value="MurE/MurF_N"/>
</dbReference>
<keyword evidence="7" id="KW-0460">Magnesium</keyword>
<evidence type="ECO:0000259" key="12">
    <source>
        <dbReference type="Pfam" id="PF02875"/>
    </source>
</evidence>
<feature type="binding site" evidence="7">
    <location>
        <begin position="405"/>
        <end position="408"/>
    </location>
    <ligand>
        <name>meso-2,6-diaminopimelate</name>
        <dbReference type="ChEBI" id="CHEBI:57791"/>
    </ligand>
</feature>
<keyword evidence="8 14" id="KW-0436">Ligase</keyword>
<dbReference type="PANTHER" id="PTHR23135">
    <property type="entry name" value="MUR LIGASE FAMILY MEMBER"/>
    <property type="match status" value="1"/>
</dbReference>
<dbReference type="SUPFAM" id="SSF53623">
    <property type="entry name" value="MurD-like peptide ligases, catalytic domain"/>
    <property type="match status" value="2"/>
</dbReference>
<protein>
    <recommendedName>
        <fullName evidence="7 8">Multifunctional fusion protein</fullName>
    </recommendedName>
    <domain>
        <recommendedName>
            <fullName evidence="7">UDP-N-acetylmuramoyl-L-alanyl-D-glutamate--2,6-diaminopimelate ligase</fullName>
            <ecNumber evidence="7">6.3.2.13</ecNumber>
        </recommendedName>
        <alternativeName>
            <fullName evidence="7">Meso-A2pm-adding enzyme</fullName>
        </alternativeName>
        <alternativeName>
            <fullName evidence="7">Meso-diaminopimelate-adding enzyme</fullName>
        </alternativeName>
        <alternativeName>
            <fullName evidence="7">UDP-MurNAc-L-Ala-D-Glu:meso-diaminopimelate ligase</fullName>
        </alternativeName>
        <alternativeName>
            <fullName evidence="7">UDP-MurNAc-tripeptide synthetase</fullName>
        </alternativeName>
        <alternativeName>
            <fullName evidence="7">UDP-N-acetylmuramyl-tripeptide synthetase</fullName>
        </alternativeName>
    </domain>
    <domain>
        <recommendedName>
            <fullName evidence="8">UDP-N-acetylmuramoyl-tripeptide--D-alanyl-D-alanine ligase</fullName>
            <ecNumber evidence="8">6.3.2.10</ecNumber>
        </recommendedName>
        <alternativeName>
            <fullName evidence="8">D-alanyl-D-alanine-adding enzyme</fullName>
        </alternativeName>
    </domain>
</protein>
<dbReference type="InterPro" id="IPR004101">
    <property type="entry name" value="Mur_ligase_C"/>
</dbReference>
<feature type="domain" description="Mur ligase C-terminal" evidence="12">
    <location>
        <begin position="331"/>
        <end position="455"/>
    </location>
</feature>
<feature type="short sequence motif" description="Meso-diaminopimelate recognition motif" evidence="7">
    <location>
        <begin position="405"/>
        <end position="408"/>
    </location>
</feature>
<comment type="catalytic activity">
    <reaction evidence="8 10">
        <text>D-alanyl-D-alanine + UDP-N-acetyl-alpha-D-muramoyl-L-alanyl-gamma-D-glutamyl-meso-2,6-diaminopimelate + ATP = UDP-N-acetyl-alpha-D-muramoyl-L-alanyl-gamma-D-glutamyl-meso-2,6-diaminopimeloyl-D-alanyl-D-alanine + ADP + phosphate + H(+)</text>
        <dbReference type="Rhea" id="RHEA:28374"/>
        <dbReference type="ChEBI" id="CHEBI:15378"/>
        <dbReference type="ChEBI" id="CHEBI:30616"/>
        <dbReference type="ChEBI" id="CHEBI:43474"/>
        <dbReference type="ChEBI" id="CHEBI:57822"/>
        <dbReference type="ChEBI" id="CHEBI:61386"/>
        <dbReference type="ChEBI" id="CHEBI:83905"/>
        <dbReference type="ChEBI" id="CHEBI:456216"/>
        <dbReference type="EC" id="6.3.2.10"/>
    </reaction>
</comment>
<dbReference type="GO" id="GO:0008360">
    <property type="term" value="P:regulation of cell shape"/>
    <property type="evidence" value="ECO:0007669"/>
    <property type="project" value="UniProtKB-KW"/>
</dbReference>
<dbReference type="EC" id="6.3.2.13" evidence="7"/>
<dbReference type="InterPro" id="IPR000713">
    <property type="entry name" value="Mur_ligase_N"/>
</dbReference>
<evidence type="ECO:0000256" key="7">
    <source>
        <dbReference type="HAMAP-Rule" id="MF_00208"/>
    </source>
</evidence>
<dbReference type="Pfam" id="PF08245">
    <property type="entry name" value="Mur_ligase_M"/>
    <property type="match status" value="2"/>
</dbReference>
<feature type="binding site" evidence="7">
    <location>
        <position position="185"/>
    </location>
    <ligand>
        <name>UDP-N-acetyl-alpha-D-muramoyl-L-alanyl-D-glutamate</name>
        <dbReference type="ChEBI" id="CHEBI:83900"/>
    </ligand>
</feature>
<dbReference type="HAMAP" id="MF_02019">
    <property type="entry name" value="MurF"/>
    <property type="match status" value="1"/>
</dbReference>
<dbReference type="GO" id="GO:0071555">
    <property type="term" value="P:cell wall organization"/>
    <property type="evidence" value="ECO:0007669"/>
    <property type="project" value="UniProtKB-KW"/>
</dbReference>
<name>A0AAE2ZJF6_9HYPH</name>
<dbReference type="EC" id="6.3.2.10" evidence="8"/>
<evidence type="ECO:0000256" key="8">
    <source>
        <dbReference type="HAMAP-Rule" id="MF_02019"/>
    </source>
</evidence>
<feature type="binding site" evidence="7">
    <location>
        <position position="183"/>
    </location>
    <ligand>
        <name>UDP-N-acetyl-alpha-D-muramoyl-L-alanyl-D-glutamate</name>
        <dbReference type="ChEBI" id="CHEBI:83900"/>
    </ligand>
</feature>
<dbReference type="SUPFAM" id="SSF53244">
    <property type="entry name" value="MurD-like peptide ligases, peptide-binding domain"/>
    <property type="match status" value="2"/>
</dbReference>
<sequence length="966" mass="102597">MKFSDLAGDTADLPHEIAEIALTGLASDSRKLVPGNLFVALAGYRQDGADFISDAVDRGAAAIVASGDSVFPDPGVPVIRVRDPRKFLAQAAARFYRSQPGVMVAVTGTAGKTSVASFTRQIWERAGAAAAMVGTTGVTTPKGHVYGQLTTPDPVELHALLADLARDGVTHCSMEASSHGLDQHRLDGVRLAAGAFTNLGRDHLDYHRDMEDYFAAKMRLFSDLLPQGAPAVIWSDDEWSGRAEEAATAAGLNVLTVGRKGSFLSLKRVEHQRNRQVAEIHHLDRIYEVNLPLAGDFQLANALIAAGLAIATGVPVDEAIASLEHLHGASGRLELVATNTAGSPAYVDYAHKPDALEQVLTSVRPFTTHRVLVVFGCGGDRDRGKRPIMGEIATRLADVVIVTDDNPRSEEPAAIRSEIMAEAPGAIEIGDRSMAIAKAVSMLEEGDTLIVAGKGHEEGQTIAGKVLPFSDHAEIRKAMDSVRSSQWLWASSEMVKAMGGRPVGALPEGVNGISIDSRSLKRGEAFFAIKGDRVDGHDYASAAMANGAGVLVVSEAKLPALGHLQVPLIVVHDVLEALRRLAVASRERSTAQIIAVTGSVGKTTTKEMLRQLLSTQGKTHASVASFNNHWGVPLTLARMPRDTQFGVFEIGMNHPDEIRPLVKMVRPHIAIITAIASAHLGFFKNLGEIAAAKAEIFEGVEPDGHALLNRDSEKFAALKKAAAANGIANIHSFGEHKQSDIQLLNVTLRPGSSHAVVEIDKQVLEFDIGIPGRHIVQNALAVLGAAKFAGCDLDEVAGAFADMEPAAGRGARHELEIEGGSFTLIDESYNANPESMRAGIALLRDTTPGKGGRRIAVLGDMLELGQFSTKLHGELEAPLVEGGVDIVLLAGPEIEVLGERLDGALHVEHFPTTDDLMPVLMRTVKAGDVIMIKSSNGIGFSRVVKALLEKHAAMGGLQQQKVGVSS</sequence>
<evidence type="ECO:0000256" key="5">
    <source>
        <dbReference type="ARBA" id="ARBA00023306"/>
    </source>
</evidence>
<keyword evidence="2 8" id="KW-0132">Cell division</keyword>
<keyword evidence="6 8" id="KW-0961">Cell wall biogenesis/degradation</keyword>
<dbReference type="NCBIfam" id="TIGR01085">
    <property type="entry name" value="murE"/>
    <property type="match status" value="1"/>
</dbReference>
<dbReference type="InterPro" id="IPR005863">
    <property type="entry name" value="UDP-N-AcMur_synth"/>
</dbReference>
<evidence type="ECO:0000256" key="10">
    <source>
        <dbReference type="RuleBase" id="RU004136"/>
    </source>
</evidence>
<dbReference type="Gene3D" id="3.90.190.20">
    <property type="entry name" value="Mur ligase, C-terminal domain"/>
    <property type="match status" value="2"/>
</dbReference>
<comment type="cofactor">
    <cofactor evidence="7">
        <name>Mg(2+)</name>
        <dbReference type="ChEBI" id="CHEBI:18420"/>
    </cofactor>
</comment>
<evidence type="ECO:0000256" key="1">
    <source>
        <dbReference type="ARBA" id="ARBA00005898"/>
    </source>
</evidence>
<dbReference type="GO" id="GO:0000287">
    <property type="term" value="F:magnesium ion binding"/>
    <property type="evidence" value="ECO:0007669"/>
    <property type="project" value="UniProtKB-UniRule"/>
</dbReference>
<evidence type="ECO:0000256" key="9">
    <source>
        <dbReference type="RuleBase" id="RU004135"/>
    </source>
</evidence>
<dbReference type="GO" id="GO:0005524">
    <property type="term" value="F:ATP binding"/>
    <property type="evidence" value="ECO:0007669"/>
    <property type="project" value="UniProtKB-UniRule"/>
</dbReference>